<dbReference type="Proteomes" id="UP000285301">
    <property type="component" value="Unassembled WGS sequence"/>
</dbReference>
<keyword evidence="2" id="KW-0862">Zinc</keyword>
<comment type="similarity">
    <text evidence="1">Belongs to the LanC-like protein family.</text>
</comment>
<dbReference type="PANTHER" id="PTHR12736">
    <property type="entry name" value="LANC-LIKE PROTEIN"/>
    <property type="match status" value="1"/>
</dbReference>
<name>A0A443QNI8_9ACAR</name>
<gene>
    <name evidence="3" type="ORF">B4U79_10463</name>
</gene>
<keyword evidence="2" id="KW-0479">Metal-binding</keyword>
<evidence type="ECO:0000256" key="1">
    <source>
        <dbReference type="ARBA" id="ARBA00007179"/>
    </source>
</evidence>
<dbReference type="SUPFAM" id="SSF158745">
    <property type="entry name" value="LanC-like"/>
    <property type="match status" value="1"/>
</dbReference>
<dbReference type="GO" id="GO:0031179">
    <property type="term" value="P:peptide modification"/>
    <property type="evidence" value="ECO:0007669"/>
    <property type="project" value="InterPro"/>
</dbReference>
<dbReference type="PANTHER" id="PTHR12736:SF21">
    <property type="entry name" value="LANC-LIKE PROTEIN 2"/>
    <property type="match status" value="1"/>
</dbReference>
<feature type="binding site" evidence="2">
    <location>
        <position position="326"/>
    </location>
    <ligand>
        <name>Zn(2+)</name>
        <dbReference type="ChEBI" id="CHEBI:29105"/>
    </ligand>
</feature>
<sequence length="404" mass="45875">MSDERHFANPFCDSPPTPQLVDAGSGQLLDEHKQKLLQNVAKLLTYFEKQVPRDPNAGDYSVYTGIAGYAYLYLQLSETLPENRNTYIEAAYNWCERALRLIRSGKSTFLCGSLGPIALSAVVYHKKSMADKSVEMIKRLVAIDTSREQYDEMLYGRAGILYALLFVKKAIATQTIIEDRHIRNIIEHIIKSGQKTAQKEGKHSSPLYYYWHDSAYVGAAHGFIGILCMLLECKEYLTNDELSHIVRPTIDFIHRTFRMKSGNYMSSAGSKSDRLVHWCHGAPGAIFLFCLAYQVFQDKMYLNEAISCGEVIWQRGILKKGYGICHGTAGNAYAFLRLYQLTNDEKYVYRALKFAEWCYDYGQHGCRTPDRPLSLFEGLAGTIYFLSDLITPANARFPAFQLSI</sequence>
<accession>A0A443QNI8</accession>
<feature type="binding site" evidence="2">
    <location>
        <position position="325"/>
    </location>
    <ligand>
        <name>Zn(2+)</name>
        <dbReference type="ChEBI" id="CHEBI:29105"/>
    </ligand>
</feature>
<dbReference type="EMBL" id="NCKU01005420">
    <property type="protein sequence ID" value="RWS04592.1"/>
    <property type="molecule type" value="Genomic_DNA"/>
</dbReference>
<dbReference type="GO" id="GO:0005886">
    <property type="term" value="C:plasma membrane"/>
    <property type="evidence" value="ECO:0007669"/>
    <property type="project" value="TreeGrafter"/>
</dbReference>
<reference evidence="3 4" key="1">
    <citation type="journal article" date="2018" name="Gigascience">
        <title>Genomes of trombidid mites reveal novel predicted allergens and laterally-transferred genes associated with secondary metabolism.</title>
        <authorList>
            <person name="Dong X."/>
            <person name="Chaisiri K."/>
            <person name="Xia D."/>
            <person name="Armstrong S.D."/>
            <person name="Fang Y."/>
            <person name="Donnelly M.J."/>
            <person name="Kadowaki T."/>
            <person name="McGarry J.W."/>
            <person name="Darby A.C."/>
            <person name="Makepeace B.L."/>
        </authorList>
    </citation>
    <scope>NUCLEOTIDE SEQUENCE [LARGE SCALE GENOMIC DNA]</scope>
    <source>
        <strain evidence="3">UoL-WK</strain>
    </source>
</reference>
<dbReference type="PRINTS" id="PR01951">
    <property type="entry name" value="LANCEUKARYTE"/>
</dbReference>
<dbReference type="OrthoDB" id="10257263at2759"/>
<keyword evidence="4" id="KW-1185">Reference proteome</keyword>
<proteinExistence type="inferred from homology"/>
<dbReference type="CDD" id="cd04794">
    <property type="entry name" value="euk_LANCL"/>
    <property type="match status" value="1"/>
</dbReference>
<protein>
    <submittedName>
        <fullName evidence="3">LanC-like protein 2</fullName>
    </submittedName>
</protein>
<dbReference type="InterPro" id="IPR012341">
    <property type="entry name" value="6hp_glycosidase-like_sf"/>
</dbReference>
<dbReference type="Gene3D" id="1.50.10.10">
    <property type="match status" value="1"/>
</dbReference>
<comment type="caution">
    <text evidence="3">The sequence shown here is derived from an EMBL/GenBank/DDBJ whole genome shotgun (WGS) entry which is preliminary data.</text>
</comment>
<evidence type="ECO:0000313" key="4">
    <source>
        <dbReference type="Proteomes" id="UP000285301"/>
    </source>
</evidence>
<dbReference type="SMART" id="SM01260">
    <property type="entry name" value="LANC_like"/>
    <property type="match status" value="1"/>
</dbReference>
<dbReference type="InterPro" id="IPR020464">
    <property type="entry name" value="LanC-like_prot_euk"/>
</dbReference>
<evidence type="ECO:0000313" key="3">
    <source>
        <dbReference type="EMBL" id="RWS04592.1"/>
    </source>
</evidence>
<dbReference type="GO" id="GO:0005975">
    <property type="term" value="P:carbohydrate metabolic process"/>
    <property type="evidence" value="ECO:0007669"/>
    <property type="project" value="InterPro"/>
</dbReference>
<dbReference type="AlphaFoldDB" id="A0A443QNI8"/>
<dbReference type="GO" id="GO:0046872">
    <property type="term" value="F:metal ion binding"/>
    <property type="evidence" value="ECO:0007669"/>
    <property type="project" value="UniProtKB-KW"/>
</dbReference>
<feature type="binding site" evidence="2">
    <location>
        <position position="279"/>
    </location>
    <ligand>
        <name>Zn(2+)</name>
        <dbReference type="ChEBI" id="CHEBI:29105"/>
    </ligand>
</feature>
<dbReference type="PRINTS" id="PR01950">
    <property type="entry name" value="LANCSUPER"/>
</dbReference>
<organism evidence="3 4">
    <name type="scientific">Dinothrombium tinctorium</name>
    <dbReference type="NCBI Taxonomy" id="1965070"/>
    <lineage>
        <taxon>Eukaryota</taxon>
        <taxon>Metazoa</taxon>
        <taxon>Ecdysozoa</taxon>
        <taxon>Arthropoda</taxon>
        <taxon>Chelicerata</taxon>
        <taxon>Arachnida</taxon>
        <taxon>Acari</taxon>
        <taxon>Acariformes</taxon>
        <taxon>Trombidiformes</taxon>
        <taxon>Prostigmata</taxon>
        <taxon>Anystina</taxon>
        <taxon>Parasitengona</taxon>
        <taxon>Trombidioidea</taxon>
        <taxon>Trombidiidae</taxon>
        <taxon>Dinothrombium</taxon>
    </lineage>
</organism>
<evidence type="ECO:0000256" key="2">
    <source>
        <dbReference type="PIRSR" id="PIRSR607822-1"/>
    </source>
</evidence>
<dbReference type="Pfam" id="PF05147">
    <property type="entry name" value="LANC_like"/>
    <property type="match status" value="1"/>
</dbReference>
<dbReference type="InterPro" id="IPR007822">
    <property type="entry name" value="LANC-like"/>
</dbReference>